<reference evidence="2" key="1">
    <citation type="submission" date="2009-10" db="EMBL/GenBank/DDBJ databases">
        <title>Diversity of trophic interactions inside an arsenic-rich microbial ecosystem.</title>
        <authorList>
            <person name="Bertin P.N."/>
            <person name="Heinrich-Salmeron A."/>
            <person name="Pelletier E."/>
            <person name="Goulhen-Chollet F."/>
            <person name="Arsene-Ploetze F."/>
            <person name="Gallien S."/>
            <person name="Calteau A."/>
            <person name="Vallenet D."/>
            <person name="Casiot C."/>
            <person name="Chane-Woon-Ming B."/>
            <person name="Giloteaux L."/>
            <person name="Barakat M."/>
            <person name="Bonnefoy V."/>
            <person name="Bruneel O."/>
            <person name="Chandler M."/>
            <person name="Cleiss J."/>
            <person name="Duran R."/>
            <person name="Elbaz-Poulichet F."/>
            <person name="Fonknechten N."/>
            <person name="Lauga B."/>
            <person name="Mornico D."/>
            <person name="Ortet P."/>
            <person name="Schaeffer C."/>
            <person name="Siguier P."/>
            <person name="Alexander Thil Smith A."/>
            <person name="Van Dorsselaer A."/>
            <person name="Weissenbach J."/>
            <person name="Medigue C."/>
            <person name="Le Paslier D."/>
        </authorList>
    </citation>
    <scope>NUCLEOTIDE SEQUENCE</scope>
</reference>
<evidence type="ECO:0000313" key="2">
    <source>
        <dbReference type="EMBL" id="CBI08325.1"/>
    </source>
</evidence>
<organism evidence="2">
    <name type="scientific">mine drainage metagenome</name>
    <dbReference type="NCBI Taxonomy" id="410659"/>
    <lineage>
        <taxon>unclassified sequences</taxon>
        <taxon>metagenomes</taxon>
        <taxon>ecological metagenomes</taxon>
    </lineage>
</organism>
<evidence type="ECO:0000259" key="1">
    <source>
        <dbReference type="Pfam" id="PF24850"/>
    </source>
</evidence>
<name>E6QM54_9ZZZZ</name>
<accession>E6QM54</accession>
<dbReference type="InterPro" id="IPR055399">
    <property type="entry name" value="CC_BshC"/>
</dbReference>
<sequence length="122" mass="13298">MPVEGKQLLAGAGNALDRELTALTEYMAAMDTSLGRSANVSASKMRYQMNRLRRLAANYQLQRETAIGRQAKGLCQALYPAGSSQERVIGAAYFLARHGEGLVDWLVAEAADGYPGHKVIWL</sequence>
<gene>
    <name evidence="2" type="ORF">CARN6_1781</name>
</gene>
<dbReference type="Pfam" id="PF24850">
    <property type="entry name" value="CC_BshC"/>
    <property type="match status" value="1"/>
</dbReference>
<dbReference type="EMBL" id="CABQ01000206">
    <property type="protein sequence ID" value="CBI08325.1"/>
    <property type="molecule type" value="Genomic_DNA"/>
</dbReference>
<dbReference type="AlphaFoldDB" id="E6QM54"/>
<comment type="caution">
    <text evidence="2">The sequence shown here is derived from an EMBL/GenBank/DDBJ whole genome shotgun (WGS) entry which is preliminary data.</text>
</comment>
<protein>
    <recommendedName>
        <fullName evidence="1">Bacillithiol biosynthesis BshC C-terminal coiled-coil domain-containing protein</fullName>
    </recommendedName>
</protein>
<feature type="domain" description="Bacillithiol biosynthesis BshC C-terminal coiled-coil" evidence="1">
    <location>
        <begin position="8"/>
        <end position="120"/>
    </location>
</feature>
<proteinExistence type="predicted"/>